<feature type="compositionally biased region" description="Low complexity" evidence="7">
    <location>
        <begin position="387"/>
        <end position="400"/>
    </location>
</feature>
<dbReference type="InterPro" id="IPR010201">
    <property type="entry name" value="HflK"/>
</dbReference>
<comment type="subunit">
    <text evidence="6">HflC and HflK may interact to form a multimeric complex.</text>
</comment>
<dbReference type="EMBL" id="DXHV01000082">
    <property type="protein sequence ID" value="HIW01486.1"/>
    <property type="molecule type" value="Genomic_DNA"/>
</dbReference>
<dbReference type="SMART" id="SM00244">
    <property type="entry name" value="PHB"/>
    <property type="match status" value="1"/>
</dbReference>
<sequence>MTSLPQVLKNWDWDKLQEKRAKQKGYTPPPRDPEPEEQGPDSEDRRNRGFFGGGGSGDEGGSSGGSGRGNGRKPKVIAFKLPKPGLGSGRGVFVLLAVLVAVWLLSGIYIVEPDEEGVVLRFGKYDRSTGPGPHYALPMPIETVYTPKVTQVMRSEIGYRNVGQSLTFQQGRVRTMPQEASMLTGDENVVNVQFSVQYKIKDAVQYLFNVADPTSLVHNAAEAAMREVIGNNLIDSAITDGKLQIQSDATQLLQTILDRYGAGIQVLAVQLQDVHPPQEVIEAFKDVASAREDKSRIINEAEAYRNALLPGARGEASAIRNAAEAYAATRVQNAEGAASRFEALRVEYEKAPEVTGQRLYYETMEDILQKAQEKVVMDGQAGERALPYLPLPTLSPSSASRPQAEAAKELRK</sequence>
<keyword evidence="3 6" id="KW-0812">Transmembrane</keyword>
<dbReference type="PANTHER" id="PTHR43327:SF2">
    <property type="entry name" value="MODULATOR OF FTSH PROTEASE HFLK"/>
    <property type="match status" value="1"/>
</dbReference>
<dbReference type="AlphaFoldDB" id="A0A9D1PYB6"/>
<keyword evidence="9" id="KW-0645">Protease</keyword>
<feature type="compositionally biased region" description="Basic and acidic residues" evidence="7">
    <location>
        <begin position="11"/>
        <end position="20"/>
    </location>
</feature>
<evidence type="ECO:0000259" key="8">
    <source>
        <dbReference type="SMART" id="SM00244"/>
    </source>
</evidence>
<comment type="similarity">
    <text evidence="2 6">Belongs to the band 7/mec-2 family. HflK subfamily.</text>
</comment>
<accession>A0A9D1PYB6</accession>
<keyword evidence="4 6" id="KW-1133">Transmembrane helix</keyword>
<dbReference type="Proteomes" id="UP000886752">
    <property type="component" value="Unassembled WGS sequence"/>
</dbReference>
<evidence type="ECO:0000313" key="10">
    <source>
        <dbReference type="Proteomes" id="UP000886752"/>
    </source>
</evidence>
<evidence type="ECO:0000256" key="1">
    <source>
        <dbReference type="ARBA" id="ARBA00004167"/>
    </source>
</evidence>
<keyword evidence="9" id="KW-0378">Hydrolase</keyword>
<feature type="compositionally biased region" description="Gly residues" evidence="7">
    <location>
        <begin position="50"/>
        <end position="69"/>
    </location>
</feature>
<dbReference type="CDD" id="cd03404">
    <property type="entry name" value="SPFH_HflK"/>
    <property type="match status" value="1"/>
</dbReference>
<evidence type="ECO:0000256" key="6">
    <source>
        <dbReference type="RuleBase" id="RU364113"/>
    </source>
</evidence>
<evidence type="ECO:0000313" key="9">
    <source>
        <dbReference type="EMBL" id="HIW01486.1"/>
    </source>
</evidence>
<feature type="transmembrane region" description="Helical" evidence="6">
    <location>
        <begin position="92"/>
        <end position="111"/>
    </location>
</feature>
<reference evidence="9" key="2">
    <citation type="submission" date="2021-04" db="EMBL/GenBank/DDBJ databases">
        <authorList>
            <person name="Gilroy R."/>
        </authorList>
    </citation>
    <scope>NUCLEOTIDE SEQUENCE</scope>
    <source>
        <strain evidence="9">ChiHecec2B26-446</strain>
    </source>
</reference>
<dbReference type="Pfam" id="PF01145">
    <property type="entry name" value="Band_7"/>
    <property type="match status" value="1"/>
</dbReference>
<comment type="function">
    <text evidence="6">HflC and HflK could encode or regulate a protease.</text>
</comment>
<evidence type="ECO:0000256" key="4">
    <source>
        <dbReference type="ARBA" id="ARBA00022989"/>
    </source>
</evidence>
<dbReference type="GO" id="GO:0006508">
    <property type="term" value="P:proteolysis"/>
    <property type="evidence" value="ECO:0007669"/>
    <property type="project" value="UniProtKB-KW"/>
</dbReference>
<evidence type="ECO:0000256" key="2">
    <source>
        <dbReference type="ARBA" id="ARBA00006971"/>
    </source>
</evidence>
<dbReference type="InterPro" id="IPR001107">
    <property type="entry name" value="Band_7"/>
</dbReference>
<dbReference type="PANTHER" id="PTHR43327">
    <property type="entry name" value="STOMATIN-LIKE PROTEIN 2, MITOCHONDRIAL"/>
    <property type="match status" value="1"/>
</dbReference>
<proteinExistence type="inferred from homology"/>
<dbReference type="SUPFAM" id="SSF117892">
    <property type="entry name" value="Band 7/SPFH domain"/>
    <property type="match status" value="1"/>
</dbReference>
<evidence type="ECO:0000256" key="7">
    <source>
        <dbReference type="SAM" id="MobiDB-lite"/>
    </source>
</evidence>
<dbReference type="Gene3D" id="3.30.479.30">
    <property type="entry name" value="Band 7 domain"/>
    <property type="match status" value="1"/>
</dbReference>
<protein>
    <recommendedName>
        <fullName evidence="6">Protein HflK</fullName>
    </recommendedName>
</protein>
<keyword evidence="5 6" id="KW-0472">Membrane</keyword>
<organism evidence="9 10">
    <name type="scientific">Candidatus Desulfovibrio intestinipullorum</name>
    <dbReference type="NCBI Taxonomy" id="2838536"/>
    <lineage>
        <taxon>Bacteria</taxon>
        <taxon>Pseudomonadati</taxon>
        <taxon>Thermodesulfobacteriota</taxon>
        <taxon>Desulfovibrionia</taxon>
        <taxon>Desulfovibrionales</taxon>
        <taxon>Desulfovibrionaceae</taxon>
        <taxon>Desulfovibrio</taxon>
    </lineage>
</organism>
<dbReference type="GO" id="GO:0016020">
    <property type="term" value="C:membrane"/>
    <property type="evidence" value="ECO:0007669"/>
    <property type="project" value="UniProtKB-SubCell"/>
</dbReference>
<feature type="region of interest" description="Disordered" evidence="7">
    <location>
        <begin position="387"/>
        <end position="412"/>
    </location>
</feature>
<comment type="caution">
    <text evidence="9">The sequence shown here is derived from an EMBL/GenBank/DDBJ whole genome shotgun (WGS) entry which is preliminary data.</text>
</comment>
<reference evidence="9" key="1">
    <citation type="journal article" date="2021" name="PeerJ">
        <title>Extensive microbial diversity within the chicken gut microbiome revealed by metagenomics and culture.</title>
        <authorList>
            <person name="Gilroy R."/>
            <person name="Ravi A."/>
            <person name="Getino M."/>
            <person name="Pursley I."/>
            <person name="Horton D.L."/>
            <person name="Alikhan N.F."/>
            <person name="Baker D."/>
            <person name="Gharbi K."/>
            <person name="Hall N."/>
            <person name="Watson M."/>
            <person name="Adriaenssens E.M."/>
            <person name="Foster-Nyarko E."/>
            <person name="Jarju S."/>
            <person name="Secka A."/>
            <person name="Antonio M."/>
            <person name="Oren A."/>
            <person name="Chaudhuri R.R."/>
            <person name="La Ragione R."/>
            <person name="Hildebrand F."/>
            <person name="Pallen M.J."/>
        </authorList>
    </citation>
    <scope>NUCLEOTIDE SEQUENCE</scope>
    <source>
        <strain evidence="9">ChiHecec2B26-446</strain>
    </source>
</reference>
<feature type="region of interest" description="Disordered" evidence="7">
    <location>
        <begin position="1"/>
        <end position="71"/>
    </location>
</feature>
<comment type="subcellular location">
    <subcellularLocation>
        <location evidence="1">Membrane</location>
        <topology evidence="1">Single-pass membrane protein</topology>
    </subcellularLocation>
</comment>
<dbReference type="InterPro" id="IPR050710">
    <property type="entry name" value="Band7/mec-2_domain"/>
</dbReference>
<name>A0A9D1PYB6_9BACT</name>
<evidence type="ECO:0000256" key="3">
    <source>
        <dbReference type="ARBA" id="ARBA00022692"/>
    </source>
</evidence>
<dbReference type="InterPro" id="IPR036013">
    <property type="entry name" value="Band_7/SPFH_dom_sf"/>
</dbReference>
<dbReference type="NCBIfam" id="TIGR01933">
    <property type="entry name" value="hflK"/>
    <property type="match status" value="1"/>
</dbReference>
<dbReference type="GO" id="GO:0008233">
    <property type="term" value="F:peptidase activity"/>
    <property type="evidence" value="ECO:0007669"/>
    <property type="project" value="UniProtKB-KW"/>
</dbReference>
<feature type="domain" description="Band 7" evidence="8">
    <location>
        <begin position="106"/>
        <end position="288"/>
    </location>
</feature>
<gene>
    <name evidence="9" type="primary">hflK</name>
    <name evidence="9" type="ORF">H9894_09935</name>
</gene>
<evidence type="ECO:0000256" key="5">
    <source>
        <dbReference type="ARBA" id="ARBA00023136"/>
    </source>
</evidence>